<reference evidence="2" key="1">
    <citation type="submission" date="2021-08" db="EMBL/GenBank/DDBJ databases">
        <title>WGS assembly of Ceratopteris richardii.</title>
        <authorList>
            <person name="Marchant D.B."/>
            <person name="Chen G."/>
            <person name="Jenkins J."/>
            <person name="Shu S."/>
            <person name="Leebens-Mack J."/>
            <person name="Grimwood J."/>
            <person name="Schmutz J."/>
            <person name="Soltis P."/>
            <person name="Soltis D."/>
            <person name="Chen Z.-H."/>
        </authorList>
    </citation>
    <scope>NUCLEOTIDE SEQUENCE</scope>
    <source>
        <strain evidence="2">Whitten #5841</strain>
        <tissue evidence="2">Leaf</tissue>
    </source>
</reference>
<sequence length="276" mass="30900">MELGALERVEACEEFVEGVASTDVRISDAVWVRIFRPQVIPSGKGDEEVARPVILHVSVSYRLAPQHRLPAAYQDVALAVDWLVQQAKRQQHEKECHPWLRSEFADFTNCFLAGESAGAAIVLKVARDAAEAGCLSSYIPLRIIGLLLVDPGFHSEQKRTSMVDEDLGMQTNKLYDVALPEGETLDYPPVNPLHSSAPSLEPLSNYPHILITISDKDFRYDMTMEFYQRVNSFCSHVQLFVTADKGHVFHLFDPLSPQAETLMLQLASFIQACTTR</sequence>
<evidence type="ECO:0000313" key="3">
    <source>
        <dbReference type="Proteomes" id="UP000825935"/>
    </source>
</evidence>
<name>A0A8T2R7X2_CERRI</name>
<dbReference type="Pfam" id="PF07859">
    <property type="entry name" value="Abhydrolase_3"/>
    <property type="match status" value="1"/>
</dbReference>
<dbReference type="InterPro" id="IPR013094">
    <property type="entry name" value="AB_hydrolase_3"/>
</dbReference>
<feature type="domain" description="Alpha/beta hydrolase fold-3" evidence="1">
    <location>
        <begin position="56"/>
        <end position="250"/>
    </location>
</feature>
<dbReference type="OMA" id="HEKECHP"/>
<evidence type="ECO:0000313" key="2">
    <source>
        <dbReference type="EMBL" id="KAH7291828.1"/>
    </source>
</evidence>
<dbReference type="EMBL" id="CM035434">
    <property type="protein sequence ID" value="KAH7291828.1"/>
    <property type="molecule type" value="Genomic_DNA"/>
</dbReference>
<dbReference type="InterPro" id="IPR029058">
    <property type="entry name" value="AB_hydrolase_fold"/>
</dbReference>
<dbReference type="AlphaFoldDB" id="A0A8T2R7X2"/>
<proteinExistence type="predicted"/>
<evidence type="ECO:0000259" key="1">
    <source>
        <dbReference type="Pfam" id="PF07859"/>
    </source>
</evidence>
<organism evidence="2 3">
    <name type="scientific">Ceratopteris richardii</name>
    <name type="common">Triangle waterfern</name>
    <dbReference type="NCBI Taxonomy" id="49495"/>
    <lineage>
        <taxon>Eukaryota</taxon>
        <taxon>Viridiplantae</taxon>
        <taxon>Streptophyta</taxon>
        <taxon>Embryophyta</taxon>
        <taxon>Tracheophyta</taxon>
        <taxon>Polypodiopsida</taxon>
        <taxon>Polypodiidae</taxon>
        <taxon>Polypodiales</taxon>
        <taxon>Pteridineae</taxon>
        <taxon>Pteridaceae</taxon>
        <taxon>Parkerioideae</taxon>
        <taxon>Ceratopteris</taxon>
    </lineage>
</organism>
<dbReference type="SUPFAM" id="SSF53474">
    <property type="entry name" value="alpha/beta-Hydrolases"/>
    <property type="match status" value="1"/>
</dbReference>
<dbReference type="OrthoDB" id="1728635at2759"/>
<gene>
    <name evidence="2" type="ORF">KP509_29G037200</name>
</gene>
<keyword evidence="3" id="KW-1185">Reference proteome</keyword>
<dbReference type="PANTHER" id="PTHR23024:SF635">
    <property type="entry name" value="OS07G0162700 PROTEIN"/>
    <property type="match status" value="1"/>
</dbReference>
<comment type="caution">
    <text evidence="2">The sequence shown here is derived from an EMBL/GenBank/DDBJ whole genome shotgun (WGS) entry which is preliminary data.</text>
</comment>
<dbReference type="Gene3D" id="3.40.50.1820">
    <property type="entry name" value="alpha/beta hydrolase"/>
    <property type="match status" value="1"/>
</dbReference>
<dbReference type="Proteomes" id="UP000825935">
    <property type="component" value="Chromosome 29"/>
</dbReference>
<dbReference type="InterPro" id="IPR050466">
    <property type="entry name" value="Carboxylest/Gibb_receptor"/>
</dbReference>
<accession>A0A8T2R7X2</accession>
<protein>
    <recommendedName>
        <fullName evidence="1">Alpha/beta hydrolase fold-3 domain-containing protein</fullName>
    </recommendedName>
</protein>
<dbReference type="PANTHER" id="PTHR23024">
    <property type="entry name" value="ARYLACETAMIDE DEACETYLASE"/>
    <property type="match status" value="1"/>
</dbReference>
<dbReference type="GO" id="GO:0016787">
    <property type="term" value="F:hydrolase activity"/>
    <property type="evidence" value="ECO:0007669"/>
    <property type="project" value="InterPro"/>
</dbReference>